<dbReference type="InParanoid" id="B0XKM8"/>
<dbReference type="PANTHER" id="PTHR24260">
    <property type="match status" value="1"/>
</dbReference>
<evidence type="ECO:0000256" key="2">
    <source>
        <dbReference type="ARBA" id="ARBA00022525"/>
    </source>
</evidence>
<keyword evidence="13" id="KW-1185">Reference proteome</keyword>
<dbReference type="VEuPathDB" id="VectorBase:CQUJHB015097"/>
<reference evidence="11" key="1">
    <citation type="submission" date="2007-03" db="EMBL/GenBank/DDBJ databases">
        <title>Annotation of Culex pipiens quinquefasciatus.</title>
        <authorList>
            <consortium name="The Broad Institute Genome Sequencing Platform"/>
            <person name="Atkinson P.W."/>
            <person name="Hemingway J."/>
            <person name="Christensen B.M."/>
            <person name="Higgs S."/>
            <person name="Kodira C."/>
            <person name="Hannick L."/>
            <person name="Megy K."/>
            <person name="O'Leary S."/>
            <person name="Pearson M."/>
            <person name="Haas B.J."/>
            <person name="Mauceli E."/>
            <person name="Wortman J.R."/>
            <person name="Lee N.H."/>
            <person name="Guigo R."/>
            <person name="Stanke M."/>
            <person name="Alvarado L."/>
            <person name="Amedeo P."/>
            <person name="Antoine C.H."/>
            <person name="Arensburger P."/>
            <person name="Bidwell S.L."/>
            <person name="Crawford M."/>
            <person name="Camaro F."/>
            <person name="Devon K."/>
            <person name="Engels R."/>
            <person name="Hammond M."/>
            <person name="Howarth C."/>
            <person name="Koehrsen M."/>
            <person name="Lawson D."/>
            <person name="Montgomery P."/>
            <person name="Nene V."/>
            <person name="Nusbaum C."/>
            <person name="Puiu D."/>
            <person name="Romero-Severson J."/>
            <person name="Severson D.W."/>
            <person name="Shumway M."/>
            <person name="Sisk P."/>
            <person name="Stolte C."/>
            <person name="Zeng Q."/>
            <person name="Eisenstadt E."/>
            <person name="Fraser-Liggett C."/>
            <person name="Strausberg R."/>
            <person name="Galagan J."/>
            <person name="Birren B."/>
            <person name="Collins F.H."/>
        </authorList>
    </citation>
    <scope>NUCLEOTIDE SEQUENCE [LARGE SCALE GENOMIC DNA]</scope>
    <source>
        <strain evidence="11">JHB</strain>
    </source>
</reference>
<dbReference type="GO" id="GO:0005576">
    <property type="term" value="C:extracellular region"/>
    <property type="evidence" value="ECO:0007669"/>
    <property type="project" value="UniProtKB-SubCell"/>
</dbReference>
<dbReference type="PROSITE" id="PS00134">
    <property type="entry name" value="TRYPSIN_HIS"/>
    <property type="match status" value="1"/>
</dbReference>
<dbReference type="HOGENOM" id="CLU_006842_7_4_1"/>
<dbReference type="Gene3D" id="2.40.10.10">
    <property type="entry name" value="Trypsin-like serine proteases"/>
    <property type="match status" value="2"/>
</dbReference>
<keyword evidence="7" id="KW-0325">Glycoprotein</keyword>
<dbReference type="PANTHER" id="PTHR24260:SF147">
    <property type="entry name" value="EG:BACR7A4.3 PROTEIN-RELATED"/>
    <property type="match status" value="1"/>
</dbReference>
<keyword evidence="9" id="KW-0378">Hydrolase</keyword>
<keyword evidence="3" id="KW-0399">Innate immunity</keyword>
<dbReference type="InterPro" id="IPR001314">
    <property type="entry name" value="Peptidase_S1A"/>
</dbReference>
<dbReference type="InterPro" id="IPR051333">
    <property type="entry name" value="CLIP_Serine_Protease"/>
</dbReference>
<dbReference type="FunFam" id="2.40.10.10:FF:000028">
    <property type="entry name" value="Serine protease easter"/>
    <property type="match status" value="1"/>
</dbReference>
<evidence type="ECO:0000256" key="6">
    <source>
        <dbReference type="ARBA" id="ARBA00023157"/>
    </source>
</evidence>
<dbReference type="VEuPathDB" id="VectorBase:CPIJ019841"/>
<proteinExistence type="inferred from homology"/>
<evidence type="ECO:0000313" key="11">
    <source>
        <dbReference type="EMBL" id="EDS32318.1"/>
    </source>
</evidence>
<dbReference type="PROSITE" id="PS50240">
    <property type="entry name" value="TRYPSIN_DOM"/>
    <property type="match status" value="1"/>
</dbReference>
<feature type="domain" description="Peptidase S1" evidence="10">
    <location>
        <begin position="1"/>
        <end position="214"/>
    </location>
</feature>
<dbReference type="Proteomes" id="UP000002320">
    <property type="component" value="Unassembled WGS sequence"/>
</dbReference>
<keyword evidence="4" id="KW-0732">Signal</keyword>
<evidence type="ECO:0000256" key="4">
    <source>
        <dbReference type="ARBA" id="ARBA00022729"/>
    </source>
</evidence>
<dbReference type="SMART" id="SM00020">
    <property type="entry name" value="Tryp_SPc"/>
    <property type="match status" value="1"/>
</dbReference>
<dbReference type="GO" id="GO:0045087">
    <property type="term" value="P:innate immune response"/>
    <property type="evidence" value="ECO:0007669"/>
    <property type="project" value="UniProtKB-KW"/>
</dbReference>
<evidence type="ECO:0000256" key="3">
    <source>
        <dbReference type="ARBA" id="ARBA00022588"/>
    </source>
</evidence>
<dbReference type="InterPro" id="IPR018114">
    <property type="entry name" value="TRYPSIN_HIS"/>
</dbReference>
<dbReference type="GO" id="GO:0006508">
    <property type="term" value="P:proteolysis"/>
    <property type="evidence" value="ECO:0007669"/>
    <property type="project" value="UniProtKB-KW"/>
</dbReference>
<evidence type="ECO:0000313" key="13">
    <source>
        <dbReference type="Proteomes" id="UP000002320"/>
    </source>
</evidence>
<evidence type="ECO:0000313" key="12">
    <source>
        <dbReference type="EnsemblMetazoa" id="CPIJ019841-PA"/>
    </source>
</evidence>
<reference evidence="12" key="2">
    <citation type="submission" date="2020-05" db="UniProtKB">
        <authorList>
            <consortium name="EnsemblMetazoa"/>
        </authorList>
    </citation>
    <scope>IDENTIFICATION</scope>
    <source>
        <strain evidence="12">JHB</strain>
    </source>
</reference>
<evidence type="ECO:0000256" key="8">
    <source>
        <dbReference type="ARBA" id="ARBA00024195"/>
    </source>
</evidence>
<dbReference type="InterPro" id="IPR009003">
    <property type="entry name" value="Peptidase_S1_PA"/>
</dbReference>
<dbReference type="InterPro" id="IPR001254">
    <property type="entry name" value="Trypsin_dom"/>
</dbReference>
<dbReference type="OMA" id="FCAKSAP"/>
<dbReference type="EnsemblMetazoa" id="CPIJ019841-RA">
    <property type="protein sequence ID" value="CPIJ019841-PA"/>
    <property type="gene ID" value="CPIJ019841"/>
</dbReference>
<keyword evidence="5" id="KW-0391">Immunity</keyword>
<keyword evidence="2" id="KW-0964">Secreted</keyword>
<dbReference type="InterPro" id="IPR033116">
    <property type="entry name" value="TRYPSIN_SER"/>
</dbReference>
<dbReference type="STRING" id="7176.B0XKM8"/>
<dbReference type="AlphaFoldDB" id="B0XKM8"/>
<dbReference type="EMBL" id="DS233920">
    <property type="protein sequence ID" value="EDS32318.1"/>
    <property type="molecule type" value="Genomic_DNA"/>
</dbReference>
<dbReference type="eggNOG" id="KOG3627">
    <property type="taxonomic scope" value="Eukaryota"/>
</dbReference>
<comment type="subcellular location">
    <subcellularLocation>
        <location evidence="1">Secreted</location>
    </subcellularLocation>
</comment>
<gene>
    <name evidence="12" type="primary">6054257</name>
    <name evidence="11" type="ORF">CpipJ_CPIJ019841</name>
</gene>
<keyword evidence="9" id="KW-0645">Protease</keyword>
<comment type="similarity">
    <text evidence="8">Belongs to the peptidase S1 family. CLIP subfamily.</text>
</comment>
<dbReference type="CDD" id="cd00190">
    <property type="entry name" value="Tryp_SPc"/>
    <property type="match status" value="1"/>
</dbReference>
<organism>
    <name type="scientific">Culex quinquefasciatus</name>
    <name type="common">Southern house mosquito</name>
    <name type="synonym">Culex pungens</name>
    <dbReference type="NCBI Taxonomy" id="7176"/>
    <lineage>
        <taxon>Eukaryota</taxon>
        <taxon>Metazoa</taxon>
        <taxon>Ecdysozoa</taxon>
        <taxon>Arthropoda</taxon>
        <taxon>Hexapoda</taxon>
        <taxon>Insecta</taxon>
        <taxon>Pterygota</taxon>
        <taxon>Neoptera</taxon>
        <taxon>Endopterygota</taxon>
        <taxon>Diptera</taxon>
        <taxon>Nematocera</taxon>
        <taxon>Culicoidea</taxon>
        <taxon>Culicidae</taxon>
        <taxon>Culicinae</taxon>
        <taxon>Culicini</taxon>
        <taxon>Culex</taxon>
        <taxon>Culex</taxon>
    </lineage>
</organism>
<sequence length="246" mass="26982">MKVSLGWNTLNGIEYFCGGSLISTRFILTAAHCAADKKGNPPTIVRLGHTKLVSTENDTLSLQMNIKTFKRHPQHSISKKYHDIALVELEADVELNVAICPTCLWLEKYAPTEPMEAIGFGITGIGHDLSPHYKSLPYGLIDAQFCAASDSQDTCEGDSGGPILISSEFYEAGYRIVLQLIVGVVSFGSLCVKGSTGVYTRVEPYKDWIEQETQLSFSISEPVLIGYQMTAYLTTAGLSEYLVITR</sequence>
<accession>B0XKM8</accession>
<evidence type="ECO:0000256" key="7">
    <source>
        <dbReference type="ARBA" id="ARBA00023180"/>
    </source>
</evidence>
<protein>
    <recommendedName>
        <fullName evidence="10">Peptidase S1 domain-containing protein</fullName>
    </recommendedName>
</protein>
<dbReference type="GO" id="GO:0004252">
    <property type="term" value="F:serine-type endopeptidase activity"/>
    <property type="evidence" value="ECO:0007669"/>
    <property type="project" value="InterPro"/>
</dbReference>
<evidence type="ECO:0000256" key="1">
    <source>
        <dbReference type="ARBA" id="ARBA00004613"/>
    </source>
</evidence>
<dbReference type="Pfam" id="PF00089">
    <property type="entry name" value="Trypsin"/>
    <property type="match status" value="1"/>
</dbReference>
<evidence type="ECO:0000256" key="9">
    <source>
        <dbReference type="RuleBase" id="RU363034"/>
    </source>
</evidence>
<dbReference type="KEGG" id="cqu:CpipJ_CPIJ019841"/>
<keyword evidence="6" id="KW-1015">Disulfide bond</keyword>
<dbReference type="OrthoDB" id="10004439at2759"/>
<evidence type="ECO:0000256" key="5">
    <source>
        <dbReference type="ARBA" id="ARBA00022859"/>
    </source>
</evidence>
<dbReference type="InterPro" id="IPR043504">
    <property type="entry name" value="Peptidase_S1_PA_chymotrypsin"/>
</dbReference>
<evidence type="ECO:0000259" key="10">
    <source>
        <dbReference type="PROSITE" id="PS50240"/>
    </source>
</evidence>
<dbReference type="PROSITE" id="PS00135">
    <property type="entry name" value="TRYPSIN_SER"/>
    <property type="match status" value="1"/>
</dbReference>
<keyword evidence="9" id="KW-0720">Serine protease</keyword>
<dbReference type="SUPFAM" id="SSF50494">
    <property type="entry name" value="Trypsin-like serine proteases"/>
    <property type="match status" value="1"/>
</dbReference>
<name>B0XKM8_CULQU</name>
<dbReference type="PRINTS" id="PR00722">
    <property type="entry name" value="CHYMOTRYPSIN"/>
</dbReference>